<dbReference type="AlphaFoldDB" id="A0ABD0KA39"/>
<feature type="signal peptide" evidence="1">
    <location>
        <begin position="1"/>
        <end position="21"/>
    </location>
</feature>
<gene>
    <name evidence="2" type="ORF">BaRGS_00024726</name>
</gene>
<sequence>MGVTVVCLVFLAIVFIAKTRGQTVFHEAIDINGGRIPIHNTTGCFGEQHYMNCKQSRGRIAPLMYRFTDFSDNAQANQNCTGEA</sequence>
<reference evidence="2 3" key="1">
    <citation type="journal article" date="2023" name="Sci. Data">
        <title>Genome assembly of the Korean intertidal mud-creeper Batillaria attramentaria.</title>
        <authorList>
            <person name="Patra A.K."/>
            <person name="Ho P.T."/>
            <person name="Jun S."/>
            <person name="Lee S.J."/>
            <person name="Kim Y."/>
            <person name="Won Y.J."/>
        </authorList>
    </citation>
    <scope>NUCLEOTIDE SEQUENCE [LARGE SCALE GENOMIC DNA]</scope>
    <source>
        <strain evidence="2">Wonlab-2016</strain>
    </source>
</reference>
<dbReference type="EMBL" id="JACVVK020000217">
    <property type="protein sequence ID" value="KAK7483991.1"/>
    <property type="molecule type" value="Genomic_DNA"/>
</dbReference>
<dbReference type="Proteomes" id="UP001519460">
    <property type="component" value="Unassembled WGS sequence"/>
</dbReference>
<protein>
    <recommendedName>
        <fullName evidence="4">Secreted protein</fullName>
    </recommendedName>
</protein>
<organism evidence="2 3">
    <name type="scientific">Batillaria attramentaria</name>
    <dbReference type="NCBI Taxonomy" id="370345"/>
    <lineage>
        <taxon>Eukaryota</taxon>
        <taxon>Metazoa</taxon>
        <taxon>Spiralia</taxon>
        <taxon>Lophotrochozoa</taxon>
        <taxon>Mollusca</taxon>
        <taxon>Gastropoda</taxon>
        <taxon>Caenogastropoda</taxon>
        <taxon>Sorbeoconcha</taxon>
        <taxon>Cerithioidea</taxon>
        <taxon>Batillariidae</taxon>
        <taxon>Batillaria</taxon>
    </lineage>
</organism>
<evidence type="ECO:0000313" key="2">
    <source>
        <dbReference type="EMBL" id="KAK7483991.1"/>
    </source>
</evidence>
<proteinExistence type="predicted"/>
<evidence type="ECO:0000256" key="1">
    <source>
        <dbReference type="SAM" id="SignalP"/>
    </source>
</evidence>
<evidence type="ECO:0000313" key="3">
    <source>
        <dbReference type="Proteomes" id="UP001519460"/>
    </source>
</evidence>
<name>A0ABD0KA39_9CAEN</name>
<keyword evidence="3" id="KW-1185">Reference proteome</keyword>
<accession>A0ABD0KA39</accession>
<comment type="caution">
    <text evidence="2">The sequence shown here is derived from an EMBL/GenBank/DDBJ whole genome shotgun (WGS) entry which is preliminary data.</text>
</comment>
<keyword evidence="1" id="KW-0732">Signal</keyword>
<feature type="chain" id="PRO_5044750660" description="Secreted protein" evidence="1">
    <location>
        <begin position="22"/>
        <end position="84"/>
    </location>
</feature>
<evidence type="ECO:0008006" key="4">
    <source>
        <dbReference type="Google" id="ProtNLM"/>
    </source>
</evidence>